<evidence type="ECO:0000256" key="9">
    <source>
        <dbReference type="SAM" id="Phobius"/>
    </source>
</evidence>
<reference evidence="12" key="1">
    <citation type="journal article" date="2019" name="Int. J. Syst. Evol. Microbiol.">
        <title>The Global Catalogue of Microorganisms (GCM) 10K type strain sequencing project: providing services to taxonomists for standard genome sequencing and annotation.</title>
        <authorList>
            <consortium name="The Broad Institute Genomics Platform"/>
            <consortium name="The Broad Institute Genome Sequencing Center for Infectious Disease"/>
            <person name="Wu L."/>
            <person name="Ma J."/>
        </authorList>
    </citation>
    <scope>NUCLEOTIDE SEQUENCE [LARGE SCALE GENOMIC DNA]</scope>
    <source>
        <strain evidence="12">CCUG 49560</strain>
    </source>
</reference>
<dbReference type="Gene3D" id="3.30.200.20">
    <property type="entry name" value="Phosphorylase Kinase, domain 1"/>
    <property type="match status" value="1"/>
</dbReference>
<evidence type="ECO:0000313" key="11">
    <source>
        <dbReference type="EMBL" id="MFC4587332.1"/>
    </source>
</evidence>
<feature type="region of interest" description="Disordered" evidence="8">
    <location>
        <begin position="270"/>
        <end position="537"/>
    </location>
</feature>
<organism evidence="11 12">
    <name type="scientific">Sphaerisporangium corydalis</name>
    <dbReference type="NCBI Taxonomy" id="1441875"/>
    <lineage>
        <taxon>Bacteria</taxon>
        <taxon>Bacillati</taxon>
        <taxon>Actinomycetota</taxon>
        <taxon>Actinomycetes</taxon>
        <taxon>Streptosporangiales</taxon>
        <taxon>Streptosporangiaceae</taxon>
        <taxon>Sphaerisporangium</taxon>
    </lineage>
</organism>
<dbReference type="EMBL" id="JBHSFN010000008">
    <property type="protein sequence ID" value="MFC4587332.1"/>
    <property type="molecule type" value="Genomic_DNA"/>
</dbReference>
<keyword evidence="9" id="KW-0812">Transmembrane</keyword>
<keyword evidence="3 11" id="KW-0808">Transferase</keyword>
<name>A0ABV9EFC6_9ACTN</name>
<feature type="compositionally biased region" description="Pro residues" evidence="8">
    <location>
        <begin position="277"/>
        <end position="312"/>
    </location>
</feature>
<protein>
    <recommendedName>
        <fullName evidence="1">non-specific serine/threonine protein kinase</fullName>
        <ecNumber evidence="1">2.7.11.1</ecNumber>
    </recommendedName>
</protein>
<dbReference type="InterPro" id="IPR011009">
    <property type="entry name" value="Kinase-like_dom_sf"/>
</dbReference>
<feature type="compositionally biased region" description="Low complexity" evidence="8">
    <location>
        <begin position="313"/>
        <end position="352"/>
    </location>
</feature>
<feature type="compositionally biased region" description="Pro residues" evidence="8">
    <location>
        <begin position="487"/>
        <end position="517"/>
    </location>
</feature>
<evidence type="ECO:0000256" key="4">
    <source>
        <dbReference type="ARBA" id="ARBA00022741"/>
    </source>
</evidence>
<feature type="binding site" evidence="7">
    <location>
        <position position="42"/>
    </location>
    <ligand>
        <name>ATP</name>
        <dbReference type="ChEBI" id="CHEBI:30616"/>
    </ligand>
</feature>
<evidence type="ECO:0000256" key="2">
    <source>
        <dbReference type="ARBA" id="ARBA00022527"/>
    </source>
</evidence>
<comment type="caution">
    <text evidence="11">The sequence shown here is derived from an EMBL/GenBank/DDBJ whole genome shotgun (WGS) entry which is preliminary data.</text>
</comment>
<dbReference type="InterPro" id="IPR017441">
    <property type="entry name" value="Protein_kinase_ATP_BS"/>
</dbReference>
<dbReference type="PROSITE" id="PS50011">
    <property type="entry name" value="PROTEIN_KINASE_DOM"/>
    <property type="match status" value="1"/>
</dbReference>
<dbReference type="Pfam" id="PF00069">
    <property type="entry name" value="Pkinase"/>
    <property type="match status" value="1"/>
</dbReference>
<feature type="compositionally biased region" description="Low complexity" evidence="8">
    <location>
        <begin position="410"/>
        <end position="424"/>
    </location>
</feature>
<feature type="domain" description="Protein kinase" evidence="10">
    <location>
        <begin position="13"/>
        <end position="271"/>
    </location>
</feature>
<dbReference type="Gene3D" id="1.10.510.10">
    <property type="entry name" value="Transferase(Phosphotransferase) domain 1"/>
    <property type="match status" value="1"/>
</dbReference>
<feature type="compositionally biased region" description="Low complexity" evidence="8">
    <location>
        <begin position="518"/>
        <end position="527"/>
    </location>
</feature>
<evidence type="ECO:0000256" key="7">
    <source>
        <dbReference type="PROSITE-ProRule" id="PRU10141"/>
    </source>
</evidence>
<evidence type="ECO:0000256" key="8">
    <source>
        <dbReference type="SAM" id="MobiDB-lite"/>
    </source>
</evidence>
<accession>A0ABV9EFC6</accession>
<keyword evidence="5 11" id="KW-0418">Kinase</keyword>
<dbReference type="PROSITE" id="PS00107">
    <property type="entry name" value="PROTEIN_KINASE_ATP"/>
    <property type="match status" value="1"/>
</dbReference>
<feature type="compositionally biased region" description="Low complexity" evidence="8">
    <location>
        <begin position="361"/>
        <end position="388"/>
    </location>
</feature>
<sequence>MPEQQRRLLADRYELITPLGRGTMGTVWRAHDRLLGRPVAVKEIRQDFGLSKEQRAELRERMIREGRVAARIAHPSVATVHDAIVVDGSPWIIMELVEARSLEQVIDEEGPLPPRLVAEIGLDLLGALAAAHEQGILHRDVKPGNVLLTDTGRVVLTDFGIAKAAGDSNITKTGMVIGSPGYTAPERARGDHTGPESDLWSLGATLYFAVEGRPAYERNSVSETLAALMTEQADPATQAGPLRPVLEAMLEKDHTKRLSHKDAIARLRSVARTPAGSSPPRPAAPSRPAPAPSRPDPAPSRPDAAPPAPPRTKPAASPAPGAPARATPRAPVGGPADPPGTETGATIPATPGAAPPPPGRPAASPGKTPPARANPTTTPTPAMAWPQPGAAGRRTGPPEAPAAAGSNTVSDAASGAASDAASDAEPTPDSGFEVDAGFLAGAGFDPDADPEQTMTVIRPRSGLRIPPPAPDDEDAQSTMVGQIPAITSPPPPPPAPAMPPAAAAPPVPSRTPAPPAAPYAHPYGRAPQQPVPASERTQVVPKMEARPWDQAPQGPDDVPTRTGAEAFGGPPGSAQAFAQQGVAPDEATMWNDPAADNGLGTDLFAFQGTAPPRSGSPTGMIILVVVALLGLAAIVMLVAAALSHSAPSAPAGAKVPVGAASVEKGSASADAAPAPGLRRYVDKTGFVIDLPAKLRAVAKGGSVGFSAAGDVRTVRISRSADGTADVLGAARAAEKRALAAGTYPGYKLVRLAVTRPAPYAGTEVADWEFTYTAPTGPAHVLSRWVSVPGGPSYAIYWSTPETTWKSHRPQLVTVLSSFHPARGSTSGGS</sequence>
<keyword evidence="9" id="KW-1133">Transmembrane helix</keyword>
<gene>
    <name evidence="11" type="ORF">ACFO8L_14660</name>
</gene>
<proteinExistence type="predicted"/>
<feature type="transmembrane region" description="Helical" evidence="9">
    <location>
        <begin position="620"/>
        <end position="642"/>
    </location>
</feature>
<dbReference type="InterPro" id="IPR008271">
    <property type="entry name" value="Ser/Thr_kinase_AS"/>
</dbReference>
<dbReference type="PROSITE" id="PS00108">
    <property type="entry name" value="PROTEIN_KINASE_ST"/>
    <property type="match status" value="1"/>
</dbReference>
<evidence type="ECO:0000256" key="5">
    <source>
        <dbReference type="ARBA" id="ARBA00022777"/>
    </source>
</evidence>
<dbReference type="InterPro" id="IPR000719">
    <property type="entry name" value="Prot_kinase_dom"/>
</dbReference>
<dbReference type="SMART" id="SM00220">
    <property type="entry name" value="S_TKc"/>
    <property type="match status" value="1"/>
</dbReference>
<dbReference type="CDD" id="cd14014">
    <property type="entry name" value="STKc_PknB_like"/>
    <property type="match status" value="1"/>
</dbReference>
<evidence type="ECO:0000313" key="12">
    <source>
        <dbReference type="Proteomes" id="UP001595891"/>
    </source>
</evidence>
<keyword evidence="12" id="KW-1185">Reference proteome</keyword>
<dbReference type="EC" id="2.7.11.1" evidence="1"/>
<dbReference type="RefSeq" id="WP_380706704.1">
    <property type="nucleotide sequence ID" value="NZ_JBHSFN010000008.1"/>
</dbReference>
<dbReference type="PANTHER" id="PTHR43289">
    <property type="entry name" value="MITOGEN-ACTIVATED PROTEIN KINASE KINASE KINASE 20-RELATED"/>
    <property type="match status" value="1"/>
</dbReference>
<dbReference type="PANTHER" id="PTHR43289:SF6">
    <property type="entry name" value="SERINE_THREONINE-PROTEIN KINASE NEKL-3"/>
    <property type="match status" value="1"/>
</dbReference>
<keyword evidence="4 7" id="KW-0547">Nucleotide-binding</keyword>
<evidence type="ECO:0000256" key="6">
    <source>
        <dbReference type="ARBA" id="ARBA00022840"/>
    </source>
</evidence>
<dbReference type="SUPFAM" id="SSF56112">
    <property type="entry name" value="Protein kinase-like (PK-like)"/>
    <property type="match status" value="1"/>
</dbReference>
<keyword evidence="9" id="KW-0472">Membrane</keyword>
<dbReference type="Proteomes" id="UP001595891">
    <property type="component" value="Unassembled WGS sequence"/>
</dbReference>
<dbReference type="GO" id="GO:0004674">
    <property type="term" value="F:protein serine/threonine kinase activity"/>
    <property type="evidence" value="ECO:0007669"/>
    <property type="project" value="UniProtKB-EC"/>
</dbReference>
<keyword evidence="2" id="KW-0723">Serine/threonine-protein kinase</keyword>
<keyword evidence="6 7" id="KW-0067">ATP-binding</keyword>
<evidence type="ECO:0000256" key="1">
    <source>
        <dbReference type="ARBA" id="ARBA00012513"/>
    </source>
</evidence>
<evidence type="ECO:0000259" key="10">
    <source>
        <dbReference type="PROSITE" id="PS50011"/>
    </source>
</evidence>
<evidence type="ECO:0000256" key="3">
    <source>
        <dbReference type="ARBA" id="ARBA00022679"/>
    </source>
</evidence>